<reference evidence="3" key="1">
    <citation type="submission" date="2018-07" db="EMBL/GenBank/DDBJ databases">
        <title>Complete Genome Sequence of Spiroplasma phoeniceum.</title>
        <authorList>
            <person name="Davis R.E."/>
            <person name="Shao J.Y."/>
            <person name="Zhao Y."/>
            <person name="Silver A."/>
            <person name="Stump z."/>
            <person name="Gasparich G."/>
        </authorList>
    </citation>
    <scope>NUCLEOTIDE SEQUENCE [LARGE SCALE GENOMIC DNA]</scope>
    <source>
        <strain evidence="3">P40</strain>
    </source>
</reference>
<keyword evidence="1" id="KW-0812">Transmembrane</keyword>
<name>A0A345DPW3_9MOLU</name>
<evidence type="ECO:0000313" key="2">
    <source>
        <dbReference type="EMBL" id="AXF96251.1"/>
    </source>
</evidence>
<dbReference type="EMBL" id="CP031088">
    <property type="protein sequence ID" value="AXF96251.1"/>
    <property type="molecule type" value="Genomic_DNA"/>
</dbReference>
<protein>
    <submittedName>
        <fullName evidence="2">Spiroplasma plectrovirus-related protein</fullName>
    </submittedName>
</protein>
<keyword evidence="1" id="KW-0472">Membrane</keyword>
<proteinExistence type="predicted"/>
<sequence>MLNIRKWIINWYLMNWFFTLIMIVLNCLIIFKKNIFSGWLNIIFIVFVYIFSIYVIFLFFKDLKSQLAFFKTIKQSPITMVIGDLGSGETALATIY</sequence>
<feature type="transmembrane region" description="Helical" evidence="1">
    <location>
        <begin position="37"/>
        <end position="60"/>
    </location>
</feature>
<evidence type="ECO:0000256" key="1">
    <source>
        <dbReference type="SAM" id="Phobius"/>
    </source>
</evidence>
<gene>
    <name evidence="2" type="ORF">SDAV_001284</name>
</gene>
<keyword evidence="1" id="KW-1133">Transmembrane helix</keyword>
<dbReference type="Proteomes" id="UP000253689">
    <property type="component" value="Chromosome"/>
</dbReference>
<organism evidence="2 3">
    <name type="scientific">Spiroplasma phoeniceum P40</name>
    <dbReference type="NCBI Taxonomy" id="1276259"/>
    <lineage>
        <taxon>Bacteria</taxon>
        <taxon>Bacillati</taxon>
        <taxon>Mycoplasmatota</taxon>
        <taxon>Mollicutes</taxon>
        <taxon>Entomoplasmatales</taxon>
        <taxon>Spiroplasmataceae</taxon>
        <taxon>Spiroplasma</taxon>
    </lineage>
</organism>
<dbReference type="KEGG" id="sphh:SDAV_001284"/>
<dbReference type="AlphaFoldDB" id="A0A345DPW3"/>
<evidence type="ECO:0000313" key="3">
    <source>
        <dbReference type="Proteomes" id="UP000253689"/>
    </source>
</evidence>
<accession>A0A345DPW3</accession>
<feature type="transmembrane region" description="Helical" evidence="1">
    <location>
        <begin position="12"/>
        <end position="31"/>
    </location>
</feature>
<keyword evidence="3" id="KW-1185">Reference proteome</keyword>
<dbReference type="RefSeq" id="WP_245938305.1">
    <property type="nucleotide sequence ID" value="NZ_CP031088.1"/>
</dbReference>